<dbReference type="Pfam" id="PF21834">
    <property type="entry name" value="DUF6894"/>
    <property type="match status" value="1"/>
</dbReference>
<gene>
    <name evidence="3" type="ORF">ABIF63_007188</name>
    <name evidence="2" type="ORF">MA20_13885</name>
</gene>
<accession>A0A0A3YY21</accession>
<sequence length="78" mass="8721">MPRYFFHIHDGHSVLDDVGLDLPDISAARTTAIELSGEILKHDVMDPLLHYISWQVEVSDSPELGGRSLFVLQFSVEG</sequence>
<dbReference type="AlphaFoldDB" id="A0A0A3YY21"/>
<name>A0A0A3YY21_BRAJP</name>
<feature type="domain" description="DUF6894" evidence="1">
    <location>
        <begin position="3"/>
        <end position="61"/>
    </location>
</feature>
<dbReference type="GeneID" id="64068715"/>
<evidence type="ECO:0000313" key="2">
    <source>
        <dbReference type="EMBL" id="KGT78503.1"/>
    </source>
</evidence>
<evidence type="ECO:0000313" key="3">
    <source>
        <dbReference type="EMBL" id="MET4723082.1"/>
    </source>
</evidence>
<dbReference type="EMBL" id="JRPN01000014">
    <property type="protein sequence ID" value="KGT78503.1"/>
    <property type="molecule type" value="Genomic_DNA"/>
</dbReference>
<dbReference type="Proteomes" id="UP000030377">
    <property type="component" value="Unassembled WGS sequence"/>
</dbReference>
<dbReference type="EMBL" id="JBEPTQ010000002">
    <property type="protein sequence ID" value="MET4723082.1"/>
    <property type="molecule type" value="Genomic_DNA"/>
</dbReference>
<dbReference type="KEGG" id="bjp:RN69_30655"/>
<evidence type="ECO:0000259" key="1">
    <source>
        <dbReference type="Pfam" id="PF21834"/>
    </source>
</evidence>
<keyword evidence="5" id="KW-1185">Reference proteome</keyword>
<dbReference type="InterPro" id="IPR054189">
    <property type="entry name" value="DUF6894"/>
</dbReference>
<comment type="caution">
    <text evidence="2">The sequence shown here is derived from an EMBL/GenBank/DDBJ whole genome shotgun (WGS) entry which is preliminary data.</text>
</comment>
<evidence type="ECO:0000313" key="5">
    <source>
        <dbReference type="Proteomes" id="UP001549291"/>
    </source>
</evidence>
<dbReference type="Proteomes" id="UP001549291">
    <property type="component" value="Unassembled WGS sequence"/>
</dbReference>
<organism evidence="2 4">
    <name type="scientific">Bradyrhizobium japonicum</name>
    <dbReference type="NCBI Taxonomy" id="375"/>
    <lineage>
        <taxon>Bacteria</taxon>
        <taxon>Pseudomonadati</taxon>
        <taxon>Pseudomonadota</taxon>
        <taxon>Alphaproteobacteria</taxon>
        <taxon>Hyphomicrobiales</taxon>
        <taxon>Nitrobacteraceae</taxon>
        <taxon>Bradyrhizobium</taxon>
    </lineage>
</organism>
<evidence type="ECO:0000313" key="4">
    <source>
        <dbReference type="Proteomes" id="UP000030377"/>
    </source>
</evidence>
<reference evidence="2 4" key="1">
    <citation type="submission" date="2014-09" db="EMBL/GenBank/DDBJ databases">
        <title>Draft genome of Bradyrhizobium japonicum Is-34.</title>
        <authorList>
            <person name="Tsurumaru H."/>
            <person name="Yamakawa T."/>
            <person name="Hashimoto S."/>
            <person name="Okizaki K."/>
            <person name="Kanesaki Y."/>
            <person name="Yoshikawa H."/>
            <person name="Yajima S."/>
        </authorList>
    </citation>
    <scope>NUCLEOTIDE SEQUENCE [LARGE SCALE GENOMIC DNA]</scope>
    <source>
        <strain evidence="2 4">Is-34</strain>
    </source>
</reference>
<proteinExistence type="predicted"/>
<dbReference type="PATRIC" id="fig|375.37.peg.3712"/>
<protein>
    <recommendedName>
        <fullName evidence="1">DUF6894 domain-containing protein</fullName>
    </recommendedName>
</protein>
<dbReference type="RefSeq" id="WP_014496384.1">
    <property type="nucleotide sequence ID" value="NZ_BJNK01000003.1"/>
</dbReference>
<reference evidence="3 5" key="2">
    <citation type="submission" date="2024-06" db="EMBL/GenBank/DDBJ databases">
        <title>Genomic Encyclopedia of Type Strains, Phase V (KMG-V): Genome sequencing to study the core and pangenomes of soil and plant-associated prokaryotes.</title>
        <authorList>
            <person name="Whitman W."/>
        </authorList>
    </citation>
    <scope>NUCLEOTIDE SEQUENCE [LARGE SCALE GENOMIC DNA]</scope>
    <source>
        <strain evidence="3 5">USDA 160</strain>
    </source>
</reference>